<evidence type="ECO:0000256" key="7">
    <source>
        <dbReference type="ARBA" id="ARBA00023136"/>
    </source>
</evidence>
<evidence type="ECO:0000256" key="8">
    <source>
        <dbReference type="RuleBase" id="RU363032"/>
    </source>
</evidence>
<keyword evidence="5 8" id="KW-0812">Transmembrane</keyword>
<dbReference type="EMBL" id="CP013213">
    <property type="protein sequence ID" value="AMC93480.1"/>
    <property type="molecule type" value="Genomic_DNA"/>
</dbReference>
<dbReference type="PANTHER" id="PTHR43357:SF4">
    <property type="entry name" value="INNER MEMBRANE ABC TRANSPORTER PERMEASE PROTEIN YDCV"/>
    <property type="match status" value="1"/>
</dbReference>
<evidence type="ECO:0000259" key="9">
    <source>
        <dbReference type="PROSITE" id="PS50928"/>
    </source>
</evidence>
<feature type="domain" description="ABC transmembrane type-1" evidence="9">
    <location>
        <begin position="61"/>
        <end position="249"/>
    </location>
</feature>
<feature type="transmembrane region" description="Helical" evidence="8">
    <location>
        <begin position="60"/>
        <end position="85"/>
    </location>
</feature>
<feature type="transmembrane region" description="Helical" evidence="8">
    <location>
        <begin position="227"/>
        <end position="249"/>
    </location>
</feature>
<dbReference type="PANTHER" id="PTHR43357">
    <property type="entry name" value="INNER MEMBRANE ABC TRANSPORTER PERMEASE PROTEIN YDCV"/>
    <property type="match status" value="1"/>
</dbReference>
<dbReference type="OrthoDB" id="9782004at2"/>
<dbReference type="Proteomes" id="UP000063781">
    <property type="component" value="Chromosome"/>
</dbReference>
<keyword evidence="3" id="KW-1003">Cell membrane</keyword>
<dbReference type="Pfam" id="PF00528">
    <property type="entry name" value="BPD_transp_1"/>
    <property type="match status" value="1"/>
</dbReference>
<evidence type="ECO:0000256" key="1">
    <source>
        <dbReference type="ARBA" id="ARBA00004429"/>
    </source>
</evidence>
<evidence type="ECO:0000313" key="10">
    <source>
        <dbReference type="EMBL" id="AMC93480.1"/>
    </source>
</evidence>
<dbReference type="CDD" id="cd06261">
    <property type="entry name" value="TM_PBP2"/>
    <property type="match status" value="1"/>
</dbReference>
<feature type="transmembrane region" description="Helical" evidence="8">
    <location>
        <begin position="129"/>
        <end position="149"/>
    </location>
</feature>
<evidence type="ECO:0000313" key="11">
    <source>
        <dbReference type="Proteomes" id="UP000063781"/>
    </source>
</evidence>
<evidence type="ECO:0000256" key="4">
    <source>
        <dbReference type="ARBA" id="ARBA00022519"/>
    </source>
</evidence>
<keyword evidence="7 8" id="KW-0472">Membrane</keyword>
<protein>
    <submittedName>
        <fullName evidence="10">Spermidine/putrescine ABC transporter ATP-binding protein</fullName>
    </submittedName>
</protein>
<dbReference type="STRING" id="1514105.AOC36_05645"/>
<dbReference type="RefSeq" id="WP_067632310.1">
    <property type="nucleotide sequence ID" value="NZ_CP013213.1"/>
</dbReference>
<proteinExistence type="inferred from homology"/>
<reference evidence="10 11" key="1">
    <citation type="submission" date="2015-10" db="EMBL/GenBank/DDBJ databases">
        <title>Erysipelothrix larvae sp. LV19 isolated from the larval gut of the rhinoceros beetle, Trypoxylus dichotomus.</title>
        <authorList>
            <person name="Lim S."/>
            <person name="Kim B.-C."/>
        </authorList>
    </citation>
    <scope>NUCLEOTIDE SEQUENCE [LARGE SCALE GENOMIC DNA]</scope>
    <source>
        <strain evidence="10 11">LV19</strain>
    </source>
</reference>
<evidence type="ECO:0000256" key="5">
    <source>
        <dbReference type="ARBA" id="ARBA00022692"/>
    </source>
</evidence>
<keyword evidence="10" id="KW-0547">Nucleotide-binding</keyword>
<dbReference type="InterPro" id="IPR000515">
    <property type="entry name" value="MetI-like"/>
</dbReference>
<keyword evidence="2 8" id="KW-0813">Transport</keyword>
<dbReference type="PROSITE" id="PS50928">
    <property type="entry name" value="ABC_TM1"/>
    <property type="match status" value="1"/>
</dbReference>
<feature type="transmembrane region" description="Helical" evidence="8">
    <location>
        <begin position="12"/>
        <end position="40"/>
    </location>
</feature>
<dbReference type="SUPFAM" id="SSF161098">
    <property type="entry name" value="MetI-like"/>
    <property type="match status" value="1"/>
</dbReference>
<evidence type="ECO:0000256" key="2">
    <source>
        <dbReference type="ARBA" id="ARBA00022448"/>
    </source>
</evidence>
<keyword evidence="4" id="KW-0997">Cell inner membrane</keyword>
<organism evidence="10 11">
    <name type="scientific">Erysipelothrix larvae</name>
    <dbReference type="NCBI Taxonomy" id="1514105"/>
    <lineage>
        <taxon>Bacteria</taxon>
        <taxon>Bacillati</taxon>
        <taxon>Bacillota</taxon>
        <taxon>Erysipelotrichia</taxon>
        <taxon>Erysipelotrichales</taxon>
        <taxon>Erysipelotrichaceae</taxon>
        <taxon>Erysipelothrix</taxon>
    </lineage>
</organism>
<dbReference type="GO" id="GO:0005886">
    <property type="term" value="C:plasma membrane"/>
    <property type="evidence" value="ECO:0007669"/>
    <property type="project" value="UniProtKB-SubCell"/>
</dbReference>
<feature type="transmembrane region" description="Helical" evidence="8">
    <location>
        <begin position="97"/>
        <end position="117"/>
    </location>
</feature>
<dbReference type="GO" id="GO:0005524">
    <property type="term" value="F:ATP binding"/>
    <property type="evidence" value="ECO:0007669"/>
    <property type="project" value="UniProtKB-KW"/>
</dbReference>
<keyword evidence="11" id="KW-1185">Reference proteome</keyword>
<gene>
    <name evidence="10" type="ORF">AOC36_05645</name>
</gene>
<keyword evidence="6 8" id="KW-1133">Transmembrane helix</keyword>
<evidence type="ECO:0000256" key="6">
    <source>
        <dbReference type="ARBA" id="ARBA00022989"/>
    </source>
</evidence>
<keyword evidence="10" id="KW-0067">ATP-binding</keyword>
<evidence type="ECO:0000256" key="3">
    <source>
        <dbReference type="ARBA" id="ARBA00022475"/>
    </source>
</evidence>
<feature type="transmembrane region" description="Helical" evidence="8">
    <location>
        <begin position="186"/>
        <end position="207"/>
    </location>
</feature>
<dbReference type="KEGG" id="erl:AOC36_05645"/>
<comment type="subcellular location">
    <subcellularLocation>
        <location evidence="1">Cell inner membrane</location>
        <topology evidence="1">Multi-pass membrane protein</topology>
    </subcellularLocation>
    <subcellularLocation>
        <location evidence="8">Cell membrane</location>
        <topology evidence="8">Multi-pass membrane protein</topology>
    </subcellularLocation>
</comment>
<dbReference type="InterPro" id="IPR035906">
    <property type="entry name" value="MetI-like_sf"/>
</dbReference>
<comment type="similarity">
    <text evidence="8">Belongs to the binding-protein-dependent transport system permease family.</text>
</comment>
<dbReference type="AlphaFoldDB" id="A0A120JTP3"/>
<sequence>MRKNVGINSIALITLLFIGLPLIMIATTAFGEAAVIQFPIQGFTFKWFGDVLNTRSLMTSLWTSVRLAVIASMIGLMIGLPTSYALTKNNSKMSQRLLSFFLSPNLVPGIVMGFALFKTLTLTFRLTVWTSLILGHLMIVLPYTIRILAASMRELDPSIEEAARSLGCKPVETFIRVVIPNLKGSIFAALIMSFINSFNNLPVSLFLKGPGVNTLPAALMNHLEYNFNPTVSALSVILMVITFVMMLLIEKTIGLSEVR</sequence>
<dbReference type="Gene3D" id="1.10.3720.10">
    <property type="entry name" value="MetI-like"/>
    <property type="match status" value="1"/>
</dbReference>
<name>A0A120JTP3_9FIRM</name>
<dbReference type="GO" id="GO:0055085">
    <property type="term" value="P:transmembrane transport"/>
    <property type="evidence" value="ECO:0007669"/>
    <property type="project" value="InterPro"/>
</dbReference>
<accession>A0A120JTP3</accession>